<evidence type="ECO:0000313" key="2">
    <source>
        <dbReference type="EMBL" id="EHI56006.1"/>
    </source>
</evidence>
<reference evidence="2 3" key="1">
    <citation type="submission" date="2011-08" db="EMBL/GenBank/DDBJ databases">
        <title>The Genome Sequence of Johnsonella ignava ATCC 51276.</title>
        <authorList>
            <consortium name="The Broad Institute Genome Sequencing Platform"/>
            <person name="Earl A."/>
            <person name="Ward D."/>
            <person name="Feldgarden M."/>
            <person name="Gevers D."/>
            <person name="Izard J."/>
            <person name="Blanton J.M."/>
            <person name="Baranova O.V."/>
            <person name="Dewhirst F.E."/>
            <person name="Young S.K."/>
            <person name="Zeng Q."/>
            <person name="Gargeya S."/>
            <person name="Fitzgerald M."/>
            <person name="Haas B."/>
            <person name="Abouelleil A."/>
            <person name="Alvarado L."/>
            <person name="Arachchi H.M."/>
            <person name="Berlin A."/>
            <person name="Brown A."/>
            <person name="Chapman S.B."/>
            <person name="Chen Z."/>
            <person name="Dunbar C."/>
            <person name="Freedman E."/>
            <person name="Gearin G."/>
            <person name="Gellesch M."/>
            <person name="Goldberg J."/>
            <person name="Griggs A."/>
            <person name="Gujja S."/>
            <person name="Heiman D."/>
            <person name="Howarth C."/>
            <person name="Larson L."/>
            <person name="Lui A."/>
            <person name="MacDonald P.J.P."/>
            <person name="Montmayeur A."/>
            <person name="Murphy C."/>
            <person name="Neiman D."/>
            <person name="Pearson M."/>
            <person name="Priest M."/>
            <person name="Roberts A."/>
            <person name="Saif S."/>
            <person name="Shea T."/>
            <person name="Shenoy N."/>
            <person name="Sisk P."/>
            <person name="Stolte C."/>
            <person name="Sykes S."/>
            <person name="Wortman J."/>
            <person name="Nusbaum C."/>
            <person name="Birren B."/>
        </authorList>
    </citation>
    <scope>NUCLEOTIDE SEQUENCE [LARGE SCALE GENOMIC DNA]</scope>
    <source>
        <strain evidence="2 3">ATCC 51276</strain>
    </source>
</reference>
<dbReference type="PATRIC" id="fig|679200.3.peg.830"/>
<keyword evidence="3" id="KW-1185">Reference proteome</keyword>
<dbReference type="AlphaFoldDB" id="G5GGU8"/>
<dbReference type="Pfam" id="PF03167">
    <property type="entry name" value="UDG"/>
    <property type="match status" value="1"/>
</dbReference>
<comment type="caution">
    <text evidence="2">The sequence shown here is derived from an EMBL/GenBank/DDBJ whole genome shotgun (WGS) entry which is preliminary data.</text>
</comment>
<dbReference type="HOGENOM" id="CLU_075800_0_0_9"/>
<dbReference type="SMART" id="SM00987">
    <property type="entry name" value="UreE_C"/>
    <property type="match status" value="1"/>
</dbReference>
<gene>
    <name evidence="2" type="ORF">HMPREF9333_00788</name>
</gene>
<dbReference type="PANTHER" id="PTHR42160:SF1">
    <property type="entry name" value="URACIL-DNA GLYCOSYLASE SUPERFAMILY PROTEIN"/>
    <property type="match status" value="1"/>
</dbReference>
<dbReference type="InterPro" id="IPR047124">
    <property type="entry name" value="HI_0220.2"/>
</dbReference>
<feature type="domain" description="Uracil-DNA glycosylase-like" evidence="1">
    <location>
        <begin position="28"/>
        <end position="185"/>
    </location>
</feature>
<dbReference type="CDD" id="cd10033">
    <property type="entry name" value="UDG_like"/>
    <property type="match status" value="1"/>
</dbReference>
<dbReference type="eggNOG" id="COG1573">
    <property type="taxonomic scope" value="Bacteria"/>
</dbReference>
<evidence type="ECO:0000259" key="1">
    <source>
        <dbReference type="SMART" id="SM00986"/>
    </source>
</evidence>
<dbReference type="PANTHER" id="PTHR42160">
    <property type="entry name" value="URACIL-DNA GLYCOSYLASE SUPERFAMILY PROTEIN"/>
    <property type="match status" value="1"/>
</dbReference>
<name>G5GGU8_9FIRM</name>
<dbReference type="InterPro" id="IPR036895">
    <property type="entry name" value="Uracil-DNA_glycosylase-like_sf"/>
</dbReference>
<dbReference type="RefSeq" id="WP_005539994.1">
    <property type="nucleotide sequence ID" value="NZ_JH378830.1"/>
</dbReference>
<evidence type="ECO:0000313" key="3">
    <source>
        <dbReference type="Proteomes" id="UP000003011"/>
    </source>
</evidence>
<protein>
    <recommendedName>
        <fullName evidence="1">Uracil-DNA glycosylase-like domain-containing protein</fullName>
    </recommendedName>
</protein>
<dbReference type="Proteomes" id="UP000003011">
    <property type="component" value="Unassembled WGS sequence"/>
</dbReference>
<accession>G5GGU8</accession>
<organism evidence="2 3">
    <name type="scientific">Johnsonella ignava ATCC 51276</name>
    <dbReference type="NCBI Taxonomy" id="679200"/>
    <lineage>
        <taxon>Bacteria</taxon>
        <taxon>Bacillati</taxon>
        <taxon>Bacillota</taxon>
        <taxon>Clostridia</taxon>
        <taxon>Lachnospirales</taxon>
        <taxon>Lachnospiraceae</taxon>
        <taxon>Johnsonella</taxon>
    </lineage>
</organism>
<dbReference type="SMART" id="SM00986">
    <property type="entry name" value="UDG"/>
    <property type="match status" value="1"/>
</dbReference>
<sequence length="195" mass="22749">MNTITKIKQAIMADVQNEEYTKKGIEPLFSAPAAARIVVVGQAPGIHAQQNRIYWKDRSGALLRQWMDMNEEEFYSTDKLSILPMDFYYPGKGKSGDLPPRKGFAAKWHPLILKTMPDVKLFILIGHYAQQYYIAQSKGQTLTQIVKNYKSYLPEFFPIVHPSPLNIRWRKKNPWFEEIVLPDFKKRIKEVLYEL</sequence>
<dbReference type="Gene3D" id="3.40.470.10">
    <property type="entry name" value="Uracil-DNA glycosylase-like domain"/>
    <property type="match status" value="1"/>
</dbReference>
<proteinExistence type="predicted"/>
<dbReference type="STRING" id="679200.HMPREF9333_00788"/>
<dbReference type="EMBL" id="ACZL01000014">
    <property type="protein sequence ID" value="EHI56006.1"/>
    <property type="molecule type" value="Genomic_DNA"/>
</dbReference>
<dbReference type="OrthoDB" id="9789139at2"/>
<dbReference type="SUPFAM" id="SSF52141">
    <property type="entry name" value="Uracil-DNA glycosylase-like"/>
    <property type="match status" value="1"/>
</dbReference>
<dbReference type="InterPro" id="IPR005122">
    <property type="entry name" value="Uracil-DNA_glycosylase-like"/>
</dbReference>